<evidence type="ECO:0000256" key="2">
    <source>
        <dbReference type="ARBA" id="ARBA00022475"/>
    </source>
</evidence>
<dbReference type="Pfam" id="PF02588">
    <property type="entry name" value="YitT_membrane"/>
    <property type="match status" value="1"/>
</dbReference>
<evidence type="ECO:0000256" key="5">
    <source>
        <dbReference type="ARBA" id="ARBA00023136"/>
    </source>
</evidence>
<name>A0A9D1JH87_9FIRM</name>
<keyword evidence="2" id="KW-1003">Cell membrane</keyword>
<dbReference type="Pfam" id="PF10035">
    <property type="entry name" value="DUF2179"/>
    <property type="match status" value="1"/>
</dbReference>
<keyword evidence="3 6" id="KW-0812">Transmembrane</keyword>
<dbReference type="InterPro" id="IPR019264">
    <property type="entry name" value="DUF2179"/>
</dbReference>
<feature type="transmembrane region" description="Helical" evidence="6">
    <location>
        <begin position="53"/>
        <end position="75"/>
    </location>
</feature>
<evidence type="ECO:0000259" key="7">
    <source>
        <dbReference type="Pfam" id="PF10035"/>
    </source>
</evidence>
<dbReference type="PANTHER" id="PTHR33545">
    <property type="entry name" value="UPF0750 MEMBRANE PROTEIN YITT-RELATED"/>
    <property type="match status" value="1"/>
</dbReference>
<dbReference type="CDD" id="cd16380">
    <property type="entry name" value="YitT_C"/>
    <property type="match status" value="1"/>
</dbReference>
<feature type="domain" description="DUF2179" evidence="7">
    <location>
        <begin position="227"/>
        <end position="280"/>
    </location>
</feature>
<evidence type="ECO:0000256" key="3">
    <source>
        <dbReference type="ARBA" id="ARBA00022692"/>
    </source>
</evidence>
<dbReference type="AlphaFoldDB" id="A0A9D1JH87"/>
<dbReference type="InterPro" id="IPR015867">
    <property type="entry name" value="N-reg_PII/ATP_PRibTrfase_C"/>
</dbReference>
<dbReference type="InterPro" id="IPR051461">
    <property type="entry name" value="UPF0750_membrane"/>
</dbReference>
<dbReference type="PIRSF" id="PIRSF006483">
    <property type="entry name" value="Membrane_protein_YitT"/>
    <property type="match status" value="1"/>
</dbReference>
<feature type="transmembrane region" description="Helical" evidence="6">
    <location>
        <begin position="82"/>
        <end position="104"/>
    </location>
</feature>
<comment type="caution">
    <text evidence="8">The sequence shown here is derived from an EMBL/GenBank/DDBJ whole genome shotgun (WGS) entry which is preliminary data.</text>
</comment>
<keyword evidence="4 6" id="KW-1133">Transmembrane helix</keyword>
<sequence>MSQAKQSIRRALWEYLMISIGSCVYAVSISLFLDPNGIVPGGFTGLAVIVRQFFPGLQTGTAVLILNLPIIILGIWKFKLRFLASTIYSVLLSSVMMNLLNKIGPLTKDPLLACVAGGCLMAIGLEMVLYQGATTGGTDIIVKLLRTKFRGLSAGTLFIITDGIVVLFAVITTGDIDSGLYAALCIIVSAVVMDHILNGSSEAKMILLVSDRYEEITNRLMTELDAGVTLLDGVGAYSGTKKKVVMCVVKKSVTSKAMRLIKSVDNASFAIITTANEVFGEGYKLHEDNF</sequence>
<reference evidence="8" key="1">
    <citation type="submission" date="2020-10" db="EMBL/GenBank/DDBJ databases">
        <authorList>
            <person name="Gilroy R."/>
        </authorList>
    </citation>
    <scope>NUCLEOTIDE SEQUENCE</scope>
    <source>
        <strain evidence="8">CHK157-1446</strain>
    </source>
</reference>
<feature type="transmembrane region" description="Helical" evidence="6">
    <location>
        <begin position="151"/>
        <end position="172"/>
    </location>
</feature>
<reference evidence="8" key="2">
    <citation type="journal article" date="2021" name="PeerJ">
        <title>Extensive microbial diversity within the chicken gut microbiome revealed by metagenomics and culture.</title>
        <authorList>
            <person name="Gilroy R."/>
            <person name="Ravi A."/>
            <person name="Getino M."/>
            <person name="Pursley I."/>
            <person name="Horton D.L."/>
            <person name="Alikhan N.F."/>
            <person name="Baker D."/>
            <person name="Gharbi K."/>
            <person name="Hall N."/>
            <person name="Watson M."/>
            <person name="Adriaenssens E.M."/>
            <person name="Foster-Nyarko E."/>
            <person name="Jarju S."/>
            <person name="Secka A."/>
            <person name="Antonio M."/>
            <person name="Oren A."/>
            <person name="Chaudhuri R.R."/>
            <person name="La Ragione R."/>
            <person name="Hildebrand F."/>
            <person name="Pallen M.J."/>
        </authorList>
    </citation>
    <scope>NUCLEOTIDE SEQUENCE</scope>
    <source>
        <strain evidence="8">CHK157-1446</strain>
    </source>
</reference>
<feature type="transmembrane region" description="Helical" evidence="6">
    <location>
        <begin position="12"/>
        <end position="33"/>
    </location>
</feature>
<comment type="subcellular location">
    <subcellularLocation>
        <location evidence="1">Cell membrane</location>
        <topology evidence="1">Multi-pass membrane protein</topology>
    </subcellularLocation>
</comment>
<dbReference type="PANTHER" id="PTHR33545:SF5">
    <property type="entry name" value="UPF0750 MEMBRANE PROTEIN YITT"/>
    <property type="match status" value="1"/>
</dbReference>
<feature type="transmembrane region" description="Helical" evidence="6">
    <location>
        <begin position="110"/>
        <end position="130"/>
    </location>
</feature>
<gene>
    <name evidence="8" type="ORF">IAD01_01210</name>
</gene>
<evidence type="ECO:0000313" key="9">
    <source>
        <dbReference type="Proteomes" id="UP000823982"/>
    </source>
</evidence>
<accession>A0A9D1JH87</accession>
<evidence type="ECO:0000256" key="1">
    <source>
        <dbReference type="ARBA" id="ARBA00004651"/>
    </source>
</evidence>
<proteinExistence type="predicted"/>
<protein>
    <submittedName>
        <fullName evidence="8">YitT family protein</fullName>
    </submittedName>
</protein>
<evidence type="ECO:0000256" key="4">
    <source>
        <dbReference type="ARBA" id="ARBA00022989"/>
    </source>
</evidence>
<dbReference type="InterPro" id="IPR003740">
    <property type="entry name" value="YitT"/>
</dbReference>
<dbReference type="Gene3D" id="3.30.70.120">
    <property type="match status" value="1"/>
</dbReference>
<feature type="transmembrane region" description="Helical" evidence="6">
    <location>
        <begin position="178"/>
        <end position="197"/>
    </location>
</feature>
<organism evidence="8 9">
    <name type="scientific">Candidatus Faeciplasma gallinarum</name>
    <dbReference type="NCBI Taxonomy" id="2840799"/>
    <lineage>
        <taxon>Bacteria</taxon>
        <taxon>Bacillati</taxon>
        <taxon>Bacillota</taxon>
        <taxon>Clostridia</taxon>
        <taxon>Eubacteriales</taxon>
        <taxon>Oscillospiraceae</taxon>
        <taxon>Oscillospiraceae incertae sedis</taxon>
        <taxon>Candidatus Faeciplasma</taxon>
    </lineage>
</organism>
<dbReference type="Proteomes" id="UP000823982">
    <property type="component" value="Unassembled WGS sequence"/>
</dbReference>
<dbReference type="EMBL" id="DVIR01000011">
    <property type="protein sequence ID" value="HIS24013.1"/>
    <property type="molecule type" value="Genomic_DNA"/>
</dbReference>
<evidence type="ECO:0000313" key="8">
    <source>
        <dbReference type="EMBL" id="HIS24013.1"/>
    </source>
</evidence>
<dbReference type="GO" id="GO:0005886">
    <property type="term" value="C:plasma membrane"/>
    <property type="evidence" value="ECO:0007669"/>
    <property type="project" value="UniProtKB-SubCell"/>
</dbReference>
<keyword evidence="5 6" id="KW-0472">Membrane</keyword>
<evidence type="ECO:0000256" key="6">
    <source>
        <dbReference type="SAM" id="Phobius"/>
    </source>
</evidence>